<protein>
    <submittedName>
        <fullName evidence="1">Uncharacterized protein</fullName>
    </submittedName>
</protein>
<keyword evidence="2" id="KW-1185">Reference proteome</keyword>
<reference evidence="1 2" key="1">
    <citation type="submission" date="2016-10" db="EMBL/GenBank/DDBJ databases">
        <authorList>
            <person name="de Groot N.N."/>
        </authorList>
    </citation>
    <scope>NUCLEOTIDE SEQUENCE [LARGE SCALE GENOMIC DNA]</scope>
    <source>
        <strain evidence="1 2">MP1X4</strain>
    </source>
</reference>
<name>A0A1H2BQH4_MUCMA</name>
<proteinExistence type="predicted"/>
<dbReference type="AlphaFoldDB" id="A0A1H2BQH4"/>
<evidence type="ECO:0000313" key="1">
    <source>
        <dbReference type="EMBL" id="SDT60458.1"/>
    </source>
</evidence>
<dbReference type="RefSeq" id="WP_091377852.1">
    <property type="nucleotide sequence ID" value="NZ_LT629740.1"/>
</dbReference>
<dbReference type="EMBL" id="LT629740">
    <property type="protein sequence ID" value="SDT60458.1"/>
    <property type="molecule type" value="Genomic_DNA"/>
</dbReference>
<dbReference type="STRING" id="652787.SAMN05216490_4275"/>
<dbReference type="Proteomes" id="UP000199679">
    <property type="component" value="Chromosome I"/>
</dbReference>
<sequence length="132" mass="14899">MTNSRNIKLKALMAKWLLISTLVVSLFAVSGPVGQSIFQSQKSRTELVFSNNAKPGYRAIAYQIRREHARPQFIYNASLLHSCHLLAYGRLSKVKLDQLLRQADGLQICRRSHHLKIIPQNPGEDPADCFIA</sequence>
<accession>A0A1H2BQH4</accession>
<gene>
    <name evidence="1" type="ORF">SAMN05216490_4275</name>
</gene>
<organism evidence="1 2">
    <name type="scientific">Mucilaginibacter mallensis</name>
    <dbReference type="NCBI Taxonomy" id="652787"/>
    <lineage>
        <taxon>Bacteria</taxon>
        <taxon>Pseudomonadati</taxon>
        <taxon>Bacteroidota</taxon>
        <taxon>Sphingobacteriia</taxon>
        <taxon>Sphingobacteriales</taxon>
        <taxon>Sphingobacteriaceae</taxon>
        <taxon>Mucilaginibacter</taxon>
    </lineage>
</organism>
<evidence type="ECO:0000313" key="2">
    <source>
        <dbReference type="Proteomes" id="UP000199679"/>
    </source>
</evidence>